<dbReference type="Pfam" id="PF07714">
    <property type="entry name" value="PK_Tyr_Ser-Thr"/>
    <property type="match status" value="1"/>
</dbReference>
<proteinExistence type="predicted"/>
<dbReference type="PROSITE" id="PS50011">
    <property type="entry name" value="PROTEIN_KINASE_DOM"/>
    <property type="match status" value="1"/>
</dbReference>
<dbReference type="InterPro" id="IPR011009">
    <property type="entry name" value="Kinase-like_dom_sf"/>
</dbReference>
<dbReference type="Proteomes" id="UP001302745">
    <property type="component" value="Unassembled WGS sequence"/>
</dbReference>
<feature type="domain" description="Protein kinase" evidence="1">
    <location>
        <begin position="1"/>
        <end position="296"/>
    </location>
</feature>
<reference evidence="2" key="2">
    <citation type="submission" date="2023-05" db="EMBL/GenBank/DDBJ databases">
        <authorList>
            <consortium name="Lawrence Berkeley National Laboratory"/>
            <person name="Steindorff A."/>
            <person name="Hensen N."/>
            <person name="Bonometti L."/>
            <person name="Westerberg I."/>
            <person name="Brannstrom I.O."/>
            <person name="Guillou S."/>
            <person name="Cros-Aarteil S."/>
            <person name="Calhoun S."/>
            <person name="Haridas S."/>
            <person name="Kuo A."/>
            <person name="Mondo S."/>
            <person name="Pangilinan J."/>
            <person name="Riley R."/>
            <person name="Labutti K."/>
            <person name="Andreopoulos B."/>
            <person name="Lipzen A."/>
            <person name="Chen C."/>
            <person name="Yanf M."/>
            <person name="Daum C."/>
            <person name="Ng V."/>
            <person name="Clum A."/>
            <person name="Ohm R."/>
            <person name="Martin F."/>
            <person name="Silar P."/>
            <person name="Natvig D."/>
            <person name="Lalanne C."/>
            <person name="Gautier V."/>
            <person name="Ament-Velasquez S.L."/>
            <person name="Kruys A."/>
            <person name="Hutchinson M.I."/>
            <person name="Powell A.J."/>
            <person name="Barry K."/>
            <person name="Miller A.N."/>
            <person name="Grigoriev I.V."/>
            <person name="Debuchy R."/>
            <person name="Gladieux P."/>
            <person name="Thoren M.H."/>
            <person name="Johannesson H."/>
        </authorList>
    </citation>
    <scope>NUCLEOTIDE SEQUENCE</scope>
    <source>
        <strain evidence="2">CBS 538.74</strain>
    </source>
</reference>
<organism evidence="2 3">
    <name type="scientific">Chaetomidium leptoderma</name>
    <dbReference type="NCBI Taxonomy" id="669021"/>
    <lineage>
        <taxon>Eukaryota</taxon>
        <taxon>Fungi</taxon>
        <taxon>Dikarya</taxon>
        <taxon>Ascomycota</taxon>
        <taxon>Pezizomycotina</taxon>
        <taxon>Sordariomycetes</taxon>
        <taxon>Sordariomycetidae</taxon>
        <taxon>Sordariales</taxon>
        <taxon>Chaetomiaceae</taxon>
        <taxon>Chaetomidium</taxon>
    </lineage>
</organism>
<dbReference type="InterPro" id="IPR001245">
    <property type="entry name" value="Ser-Thr/Tyr_kinase_cat_dom"/>
</dbReference>
<dbReference type="GO" id="GO:0004672">
    <property type="term" value="F:protein kinase activity"/>
    <property type="evidence" value="ECO:0007669"/>
    <property type="project" value="InterPro"/>
</dbReference>
<gene>
    <name evidence="2" type="ORF">C8A00DRAFT_15831</name>
</gene>
<dbReference type="SUPFAM" id="SSF56112">
    <property type="entry name" value="Protein kinase-like (PK-like)"/>
    <property type="match status" value="1"/>
</dbReference>
<dbReference type="InterPro" id="IPR050167">
    <property type="entry name" value="Ser_Thr_protein_kinase"/>
</dbReference>
<evidence type="ECO:0000313" key="3">
    <source>
        <dbReference type="Proteomes" id="UP001302745"/>
    </source>
</evidence>
<evidence type="ECO:0000259" key="1">
    <source>
        <dbReference type="PROSITE" id="PS50011"/>
    </source>
</evidence>
<sequence>MPIHGSFHTTLAVDKGTECFYLLELLGLVVDGQRELETLNVVSWKIFSGILLRLFSDVLQGALANPHEIERKIYERLGNHPNLLAFLGERILELDGSLRRGLCFSYEPRGILRDVLLDPGAKEALGGVEREWPYQLLQAVGYIHSKQVIHGDIGTHNILLGRGGRPLLCDFGGSRIDNGPCSAFPSARYRRLAIPIEEQTAYAPNEQDDLFALGMDMFEILSGSNPWVDLGHPEILDRIRAGAWPVWDAEGVEERERMRIIRNCWDSVYRTADEVQMDWNRKIESEASLQKLGPMLYLPYMSR</sequence>
<protein>
    <submittedName>
        <fullName evidence="2">Kinase-like domain-containing protein</fullName>
    </submittedName>
</protein>
<dbReference type="EMBL" id="MU856957">
    <property type="protein sequence ID" value="KAK4152910.1"/>
    <property type="molecule type" value="Genomic_DNA"/>
</dbReference>
<dbReference type="GO" id="GO:0005524">
    <property type="term" value="F:ATP binding"/>
    <property type="evidence" value="ECO:0007669"/>
    <property type="project" value="InterPro"/>
</dbReference>
<accession>A0AAN6VM87</accession>
<reference evidence="2" key="1">
    <citation type="journal article" date="2023" name="Mol. Phylogenet. Evol.">
        <title>Genome-scale phylogeny and comparative genomics of the fungal order Sordariales.</title>
        <authorList>
            <person name="Hensen N."/>
            <person name="Bonometti L."/>
            <person name="Westerberg I."/>
            <person name="Brannstrom I.O."/>
            <person name="Guillou S."/>
            <person name="Cros-Aarteil S."/>
            <person name="Calhoun S."/>
            <person name="Haridas S."/>
            <person name="Kuo A."/>
            <person name="Mondo S."/>
            <person name="Pangilinan J."/>
            <person name="Riley R."/>
            <person name="LaButti K."/>
            <person name="Andreopoulos B."/>
            <person name="Lipzen A."/>
            <person name="Chen C."/>
            <person name="Yan M."/>
            <person name="Daum C."/>
            <person name="Ng V."/>
            <person name="Clum A."/>
            <person name="Steindorff A."/>
            <person name="Ohm R.A."/>
            <person name="Martin F."/>
            <person name="Silar P."/>
            <person name="Natvig D.O."/>
            <person name="Lalanne C."/>
            <person name="Gautier V."/>
            <person name="Ament-Velasquez S.L."/>
            <person name="Kruys A."/>
            <person name="Hutchinson M.I."/>
            <person name="Powell A.J."/>
            <person name="Barry K."/>
            <person name="Miller A.N."/>
            <person name="Grigoriev I.V."/>
            <person name="Debuchy R."/>
            <person name="Gladieux P."/>
            <person name="Hiltunen Thoren M."/>
            <person name="Johannesson H."/>
        </authorList>
    </citation>
    <scope>NUCLEOTIDE SEQUENCE</scope>
    <source>
        <strain evidence="2">CBS 538.74</strain>
    </source>
</reference>
<dbReference type="InterPro" id="IPR000719">
    <property type="entry name" value="Prot_kinase_dom"/>
</dbReference>
<dbReference type="PANTHER" id="PTHR23257">
    <property type="entry name" value="SERINE-THREONINE PROTEIN KINASE"/>
    <property type="match status" value="1"/>
</dbReference>
<comment type="caution">
    <text evidence="2">The sequence shown here is derived from an EMBL/GenBank/DDBJ whole genome shotgun (WGS) entry which is preliminary data.</text>
</comment>
<dbReference type="Gene3D" id="1.10.510.10">
    <property type="entry name" value="Transferase(Phosphotransferase) domain 1"/>
    <property type="match status" value="1"/>
</dbReference>
<name>A0AAN6VM87_9PEZI</name>
<keyword evidence="3" id="KW-1185">Reference proteome</keyword>
<keyword evidence="2" id="KW-0808">Transferase</keyword>
<dbReference type="AlphaFoldDB" id="A0AAN6VM87"/>
<dbReference type="SMART" id="SM00220">
    <property type="entry name" value="S_TKc"/>
    <property type="match status" value="1"/>
</dbReference>
<dbReference type="PANTHER" id="PTHR23257:SF961">
    <property type="entry name" value="PROTEIN KINASE DOMAIN-CONTAINING PROTEIN"/>
    <property type="match status" value="1"/>
</dbReference>
<evidence type="ECO:0000313" key="2">
    <source>
        <dbReference type="EMBL" id="KAK4152910.1"/>
    </source>
</evidence>
<keyword evidence="2" id="KW-0418">Kinase</keyword>
<dbReference type="GO" id="GO:0005737">
    <property type="term" value="C:cytoplasm"/>
    <property type="evidence" value="ECO:0007669"/>
    <property type="project" value="TreeGrafter"/>
</dbReference>
<dbReference type="GO" id="GO:0007165">
    <property type="term" value="P:signal transduction"/>
    <property type="evidence" value="ECO:0007669"/>
    <property type="project" value="TreeGrafter"/>
</dbReference>